<protein>
    <submittedName>
        <fullName evidence="2">Uncharacterized protein</fullName>
    </submittedName>
</protein>
<comment type="caution">
    <text evidence="2">The sequence shown here is derived from an EMBL/GenBank/DDBJ whole genome shotgun (WGS) entry which is preliminary data.</text>
</comment>
<organism evidence="2 3">
    <name type="scientific">Nitrosomonas oligotropha</name>
    <dbReference type="NCBI Taxonomy" id="42354"/>
    <lineage>
        <taxon>Bacteria</taxon>
        <taxon>Pseudomonadati</taxon>
        <taxon>Pseudomonadota</taxon>
        <taxon>Betaproteobacteria</taxon>
        <taxon>Nitrosomonadales</taxon>
        <taxon>Nitrosomonadaceae</taxon>
        <taxon>Nitrosomonas</taxon>
    </lineage>
</organism>
<proteinExistence type="predicted"/>
<dbReference type="SUPFAM" id="SSF49265">
    <property type="entry name" value="Fibronectin type III"/>
    <property type="match status" value="1"/>
</dbReference>
<dbReference type="Proteomes" id="UP000321055">
    <property type="component" value="Unassembled WGS sequence"/>
</dbReference>
<dbReference type="AlphaFoldDB" id="A0A5C7VWG0"/>
<name>A0A5C7VWG0_9PROT</name>
<evidence type="ECO:0000256" key="1">
    <source>
        <dbReference type="SAM" id="Phobius"/>
    </source>
</evidence>
<evidence type="ECO:0000313" key="3">
    <source>
        <dbReference type="Proteomes" id="UP000321055"/>
    </source>
</evidence>
<keyword evidence="1" id="KW-0812">Transmembrane</keyword>
<sequence length="452" mass="48673">MNFNHQKRQTVNPLTTDDAAELIRKAGTNHMTKLGAGLVLMMLALAAAPVTHAAGLLFKSNFGAGISLGAPYSFATKGAYQDITGTDKETGYSWPVSALGANFSGVQLITVDPITPSTIGDYISGEIRSVTGPKGEAVNELFQQVKITGELGRAGSQAPLLIRRPWTIGDVNDLYITYWFKYQADLVTQLDNTVSSANWRTQFSLKTGGYNNTGEGDYRMSVTVMKGADDKLYWLTKGDNLGGVFPTRVDYWREDNHVVPVPVDKWFKFEVYWHRSSGADGRFWAAVDGEVIADYHGPNMGDYNLPITRIFVSDPYSGGHVSVDNHITGLEIWNGFPCGDGVSCFDADSVAPTAPASLLAALKSTTTTAKVKGKTRTISATSVTLSWKASSDNIAVAGYNIYRNGTKIAVSTSTSYSDSLGNATGSIYSYTVKAFDAVGNISTASNEALIVY</sequence>
<dbReference type="InterPro" id="IPR036116">
    <property type="entry name" value="FN3_sf"/>
</dbReference>
<dbReference type="Gene3D" id="2.60.40.10">
    <property type="entry name" value="Immunoglobulins"/>
    <property type="match status" value="1"/>
</dbReference>
<evidence type="ECO:0000313" key="2">
    <source>
        <dbReference type="EMBL" id="TXI28438.1"/>
    </source>
</evidence>
<dbReference type="InterPro" id="IPR013783">
    <property type="entry name" value="Ig-like_fold"/>
</dbReference>
<keyword evidence="1" id="KW-1133">Transmembrane helix</keyword>
<accession>A0A5C7VWG0</accession>
<gene>
    <name evidence="2" type="ORF">E6Q60_07330</name>
</gene>
<feature type="transmembrane region" description="Helical" evidence="1">
    <location>
        <begin position="34"/>
        <end position="58"/>
    </location>
</feature>
<dbReference type="EMBL" id="SSFX01000051">
    <property type="protein sequence ID" value="TXI28438.1"/>
    <property type="molecule type" value="Genomic_DNA"/>
</dbReference>
<keyword evidence="1" id="KW-0472">Membrane</keyword>
<reference evidence="2 3" key="1">
    <citation type="submission" date="2018-09" db="EMBL/GenBank/DDBJ databases">
        <title>Metagenome Assembled Genomes from an Advanced Water Purification Facility.</title>
        <authorList>
            <person name="Stamps B.W."/>
            <person name="Spear J.R."/>
        </authorList>
    </citation>
    <scope>NUCLEOTIDE SEQUENCE [LARGE SCALE GENOMIC DNA]</scope>
    <source>
        <strain evidence="2">Bin_54_1</strain>
    </source>
</reference>